<dbReference type="EMBL" id="CP009516">
    <property type="protein sequence ID" value="AKB78514.1"/>
    <property type="molecule type" value="Genomic_DNA"/>
</dbReference>
<organism evidence="5 6">
    <name type="scientific">Methanosarcina horonobensis HB-1 = JCM 15518</name>
    <dbReference type="NCBI Taxonomy" id="1434110"/>
    <lineage>
        <taxon>Archaea</taxon>
        <taxon>Methanobacteriati</taxon>
        <taxon>Methanobacteriota</taxon>
        <taxon>Stenosarchaea group</taxon>
        <taxon>Methanomicrobia</taxon>
        <taxon>Methanosarcinales</taxon>
        <taxon>Methanosarcinaceae</taxon>
        <taxon>Methanosarcina</taxon>
    </lineage>
</organism>
<evidence type="ECO:0000313" key="6">
    <source>
        <dbReference type="Proteomes" id="UP000033101"/>
    </source>
</evidence>
<reference evidence="5 6" key="1">
    <citation type="submission" date="2014-07" db="EMBL/GenBank/DDBJ databases">
        <title>Methanogenic archaea and the global carbon cycle.</title>
        <authorList>
            <person name="Henriksen J.R."/>
            <person name="Luke J."/>
            <person name="Reinhart S."/>
            <person name="Benedict M.N."/>
            <person name="Youngblut N.D."/>
            <person name="Metcalf M.E."/>
            <person name="Whitaker R.J."/>
            <person name="Metcalf W.W."/>
        </authorList>
    </citation>
    <scope>NUCLEOTIDE SEQUENCE [LARGE SCALE GENOMIC DNA]</scope>
    <source>
        <strain evidence="5 6">HB-1</strain>
    </source>
</reference>
<keyword evidence="5" id="KW-0436">Ligase</keyword>
<dbReference type="PANTHER" id="PTHR23026:SF90">
    <property type="entry name" value="IODOTYROSINE DEIODINASE 1"/>
    <property type="match status" value="1"/>
</dbReference>
<keyword evidence="3 5" id="KW-0560">Oxidoreductase</keyword>
<dbReference type="STRING" id="1434110.MSHOH_2031"/>
<sequence length="169" mass="19044">METMDALLTRRSIRKYLPDPVSRDLIENILKAGMSAPSAGDEQPWHFIIIDRHDLLEKISEIHPYAKMLKNSPAALLICADPETPKFKEFWVQDCSAASENMLLAAHDQGLGAVWIGIYPAEKLVTGIRDLLNIPEQMIPFSAIAIGHPAEEKTGRSRYEVSRIHDNLW</sequence>
<keyword evidence="2" id="KW-0288">FMN</keyword>
<name>A0A0E3SA36_9EURY</name>
<dbReference type="AlphaFoldDB" id="A0A0E3SA36"/>
<proteinExistence type="predicted"/>
<evidence type="ECO:0000313" key="5">
    <source>
        <dbReference type="EMBL" id="AKB78514.1"/>
    </source>
</evidence>
<dbReference type="InterPro" id="IPR000415">
    <property type="entry name" value="Nitroreductase-like"/>
</dbReference>
<protein>
    <submittedName>
        <fullName evidence="5">F420-0--gamma-glutamyl ligase</fullName>
        <ecNumber evidence="5">1.-.-.-</ecNumber>
    </submittedName>
</protein>
<dbReference type="InterPro" id="IPR029479">
    <property type="entry name" value="Nitroreductase"/>
</dbReference>
<dbReference type="CDD" id="cd02150">
    <property type="entry name" value="nitroreductase"/>
    <property type="match status" value="1"/>
</dbReference>
<feature type="domain" description="Nitroreductase" evidence="4">
    <location>
        <begin position="66"/>
        <end position="148"/>
    </location>
</feature>
<keyword evidence="6" id="KW-1185">Reference proteome</keyword>
<dbReference type="GO" id="GO:0016491">
    <property type="term" value="F:oxidoreductase activity"/>
    <property type="evidence" value="ECO:0007669"/>
    <property type="project" value="UniProtKB-KW"/>
</dbReference>
<evidence type="ECO:0000256" key="2">
    <source>
        <dbReference type="ARBA" id="ARBA00022643"/>
    </source>
</evidence>
<gene>
    <name evidence="5" type="ORF">MSHOH_2031</name>
</gene>
<evidence type="ECO:0000256" key="1">
    <source>
        <dbReference type="ARBA" id="ARBA00022630"/>
    </source>
</evidence>
<feature type="domain" description="Nitroreductase" evidence="4">
    <location>
        <begin position="8"/>
        <end position="61"/>
    </location>
</feature>
<dbReference type="PANTHER" id="PTHR23026">
    <property type="entry name" value="NADPH NITROREDUCTASE"/>
    <property type="match status" value="1"/>
</dbReference>
<dbReference type="Gene3D" id="3.40.109.10">
    <property type="entry name" value="NADH Oxidase"/>
    <property type="match status" value="1"/>
</dbReference>
<evidence type="ECO:0000259" key="4">
    <source>
        <dbReference type="Pfam" id="PF00881"/>
    </source>
</evidence>
<dbReference type="GO" id="GO:0016874">
    <property type="term" value="F:ligase activity"/>
    <property type="evidence" value="ECO:0007669"/>
    <property type="project" value="UniProtKB-KW"/>
</dbReference>
<dbReference type="Proteomes" id="UP000033101">
    <property type="component" value="Chromosome"/>
</dbReference>
<dbReference type="GeneID" id="24831264"/>
<dbReference type="Pfam" id="PF00881">
    <property type="entry name" value="Nitroreductase"/>
    <property type="match status" value="2"/>
</dbReference>
<accession>A0A0E3SA36</accession>
<dbReference type="SUPFAM" id="SSF55469">
    <property type="entry name" value="FMN-dependent nitroreductase-like"/>
    <property type="match status" value="1"/>
</dbReference>
<dbReference type="RefSeq" id="WP_239451337.1">
    <property type="nucleotide sequence ID" value="NZ_CP009516.1"/>
</dbReference>
<dbReference type="KEGG" id="mhor:MSHOH_2031"/>
<dbReference type="HOGENOM" id="CLU_070764_7_3_2"/>
<keyword evidence="1" id="KW-0285">Flavoprotein</keyword>
<dbReference type="PATRIC" id="fig|1434110.4.peg.2581"/>
<dbReference type="InterPro" id="IPR050627">
    <property type="entry name" value="Nitroreductase/BluB"/>
</dbReference>
<dbReference type="EC" id="1.-.-.-" evidence="5"/>
<evidence type="ECO:0000256" key="3">
    <source>
        <dbReference type="ARBA" id="ARBA00023002"/>
    </source>
</evidence>